<dbReference type="EMBL" id="LXQA010049631">
    <property type="protein sequence ID" value="MCI02604.1"/>
    <property type="molecule type" value="Genomic_DNA"/>
</dbReference>
<dbReference type="Proteomes" id="UP000265520">
    <property type="component" value="Unassembled WGS sequence"/>
</dbReference>
<organism evidence="2 3">
    <name type="scientific">Trifolium medium</name>
    <dbReference type="NCBI Taxonomy" id="97028"/>
    <lineage>
        <taxon>Eukaryota</taxon>
        <taxon>Viridiplantae</taxon>
        <taxon>Streptophyta</taxon>
        <taxon>Embryophyta</taxon>
        <taxon>Tracheophyta</taxon>
        <taxon>Spermatophyta</taxon>
        <taxon>Magnoliopsida</taxon>
        <taxon>eudicotyledons</taxon>
        <taxon>Gunneridae</taxon>
        <taxon>Pentapetalae</taxon>
        <taxon>rosids</taxon>
        <taxon>fabids</taxon>
        <taxon>Fabales</taxon>
        <taxon>Fabaceae</taxon>
        <taxon>Papilionoideae</taxon>
        <taxon>50 kb inversion clade</taxon>
        <taxon>NPAAA clade</taxon>
        <taxon>Hologalegina</taxon>
        <taxon>IRL clade</taxon>
        <taxon>Trifolieae</taxon>
        <taxon>Trifolium</taxon>
    </lineage>
</organism>
<feature type="non-terminal residue" evidence="2">
    <location>
        <position position="1"/>
    </location>
</feature>
<evidence type="ECO:0000256" key="1">
    <source>
        <dbReference type="SAM" id="MobiDB-lite"/>
    </source>
</evidence>
<keyword evidence="2" id="KW-0413">Isomerase</keyword>
<feature type="region of interest" description="Disordered" evidence="1">
    <location>
        <begin position="134"/>
        <end position="181"/>
    </location>
</feature>
<accession>A0A392NT75</accession>
<evidence type="ECO:0000313" key="2">
    <source>
        <dbReference type="EMBL" id="MCI02604.1"/>
    </source>
</evidence>
<dbReference type="AlphaFoldDB" id="A0A392NT75"/>
<dbReference type="GO" id="GO:0016853">
    <property type="term" value="F:isomerase activity"/>
    <property type="evidence" value="ECO:0007669"/>
    <property type="project" value="UniProtKB-KW"/>
</dbReference>
<proteinExistence type="predicted"/>
<evidence type="ECO:0000313" key="3">
    <source>
        <dbReference type="Proteomes" id="UP000265520"/>
    </source>
</evidence>
<name>A0A392NT75_9FABA</name>
<reference evidence="2 3" key="1">
    <citation type="journal article" date="2018" name="Front. Plant Sci.">
        <title>Red Clover (Trifolium pratense) and Zigzag Clover (T. medium) - A Picture of Genomic Similarities and Differences.</title>
        <authorList>
            <person name="Dluhosova J."/>
            <person name="Istvanek J."/>
            <person name="Nedelnik J."/>
            <person name="Repkova J."/>
        </authorList>
    </citation>
    <scope>NUCLEOTIDE SEQUENCE [LARGE SCALE GENOMIC DNA]</scope>
    <source>
        <strain evidence="3">cv. 10/8</strain>
        <tissue evidence="2">Leaf</tissue>
    </source>
</reference>
<feature type="compositionally biased region" description="Basic and acidic residues" evidence="1">
    <location>
        <begin position="156"/>
        <end position="181"/>
    </location>
</feature>
<sequence length="181" mass="21007">ARIDDDLRTKLGPLYDYKEPSIYELKIEAYKLYEEDCKSKGIVAIPKYDEMGFKKAMEAFGDIVKERRQLATYVNDPIRKENLKNHFKGMILRFDHGDKTDHDGAKIVYKFASELSEGVSDEPHLPYSKRARSVYQGGHSHMSLRELKRELSRKKPAAEDPERPVPKKKKKQEEVHDRAGL</sequence>
<keyword evidence="3" id="KW-1185">Reference proteome</keyword>
<comment type="caution">
    <text evidence="2">The sequence shown here is derived from an EMBL/GenBank/DDBJ whole genome shotgun (WGS) entry which is preliminary data.</text>
</comment>
<protein>
    <submittedName>
        <fullName evidence="2">DNA topoisomerase 2-binding protein</fullName>
    </submittedName>
</protein>